<feature type="non-terminal residue" evidence="1">
    <location>
        <position position="129"/>
    </location>
</feature>
<name>A0A0F9PRT2_9ZZZZ</name>
<comment type="caution">
    <text evidence="1">The sequence shown here is derived from an EMBL/GenBank/DDBJ whole genome shotgun (WGS) entry which is preliminary data.</text>
</comment>
<organism evidence="1">
    <name type="scientific">marine sediment metagenome</name>
    <dbReference type="NCBI Taxonomy" id="412755"/>
    <lineage>
        <taxon>unclassified sequences</taxon>
        <taxon>metagenomes</taxon>
        <taxon>ecological metagenomes</taxon>
    </lineage>
</organism>
<dbReference type="InterPro" id="IPR007731">
    <property type="entry name" value="DUF669"/>
</dbReference>
<dbReference type="Pfam" id="PF05037">
    <property type="entry name" value="DUF669"/>
    <property type="match status" value="1"/>
</dbReference>
<accession>A0A0F9PRT2</accession>
<protein>
    <submittedName>
        <fullName evidence="1">Uncharacterized protein</fullName>
    </submittedName>
</protein>
<proteinExistence type="predicted"/>
<reference evidence="1" key="1">
    <citation type="journal article" date="2015" name="Nature">
        <title>Complex archaea that bridge the gap between prokaryotes and eukaryotes.</title>
        <authorList>
            <person name="Spang A."/>
            <person name="Saw J.H."/>
            <person name="Jorgensen S.L."/>
            <person name="Zaremba-Niedzwiedzka K."/>
            <person name="Martijn J."/>
            <person name="Lind A.E."/>
            <person name="van Eijk R."/>
            <person name="Schleper C."/>
            <person name="Guy L."/>
            <person name="Ettema T.J."/>
        </authorList>
    </citation>
    <scope>NUCLEOTIDE SEQUENCE</scope>
</reference>
<dbReference type="EMBL" id="LAZR01002224">
    <property type="protein sequence ID" value="KKN32874.1"/>
    <property type="molecule type" value="Genomic_DNA"/>
</dbReference>
<dbReference type="AlphaFoldDB" id="A0A0F9PRT2"/>
<gene>
    <name evidence="1" type="ORF">LCGC14_0809590</name>
</gene>
<sequence length="129" mass="14573">MSDLAKFFSPEELASTKAQTEFPVYPTGKYPVRIEKVEVQQNKKKNGHFIYLEELILDGQFKGKKIIDRINIDNPSQICKEIAMRCMAALRDAVGFVITDTDQLLNQIVIAHVTVKEGQNEVRTYSAPG</sequence>
<evidence type="ECO:0000313" key="1">
    <source>
        <dbReference type="EMBL" id="KKN32874.1"/>
    </source>
</evidence>